<dbReference type="Proteomes" id="UP000309389">
    <property type="component" value="Unassembled WGS sequence"/>
</dbReference>
<dbReference type="PANTHER" id="PTHR23508">
    <property type="entry name" value="CARBOXYLIC ACID TRANSPORTER PROTEIN HOMOLOG"/>
    <property type="match status" value="1"/>
</dbReference>
<feature type="transmembrane region" description="Helical" evidence="5">
    <location>
        <begin position="105"/>
        <end position="127"/>
    </location>
</feature>
<protein>
    <submittedName>
        <fullName evidence="7">MFS transporter</fullName>
    </submittedName>
</protein>
<feature type="transmembrane region" description="Helical" evidence="5">
    <location>
        <begin position="382"/>
        <end position="403"/>
    </location>
</feature>
<feature type="transmembrane region" description="Helical" evidence="5">
    <location>
        <begin position="54"/>
        <end position="74"/>
    </location>
</feature>
<keyword evidence="3 5" id="KW-1133">Transmembrane helix</keyword>
<feature type="transmembrane region" description="Helical" evidence="5">
    <location>
        <begin position="222"/>
        <end position="241"/>
    </location>
</feature>
<dbReference type="GO" id="GO:0046943">
    <property type="term" value="F:carboxylic acid transmembrane transporter activity"/>
    <property type="evidence" value="ECO:0007669"/>
    <property type="project" value="TreeGrafter"/>
</dbReference>
<comment type="caution">
    <text evidence="7">The sequence shown here is derived from an EMBL/GenBank/DDBJ whole genome shotgun (WGS) entry which is preliminary data.</text>
</comment>
<dbReference type="PROSITE" id="PS50850">
    <property type="entry name" value="MFS"/>
    <property type="match status" value="1"/>
</dbReference>
<keyword evidence="8" id="KW-1185">Reference proteome</keyword>
<feature type="domain" description="Major facilitator superfamily (MFS) profile" evidence="6">
    <location>
        <begin position="15"/>
        <end position="407"/>
    </location>
</feature>
<organism evidence="7 8">
    <name type="scientific">Alteraurantiacibacter aquimixticola</name>
    <dbReference type="NCBI Taxonomy" id="2489173"/>
    <lineage>
        <taxon>Bacteria</taxon>
        <taxon>Pseudomonadati</taxon>
        <taxon>Pseudomonadota</taxon>
        <taxon>Alphaproteobacteria</taxon>
        <taxon>Sphingomonadales</taxon>
        <taxon>Erythrobacteraceae</taxon>
        <taxon>Alteraurantiacibacter</taxon>
    </lineage>
</organism>
<sequence>MFGWYREADRKTRRVFWTCGAGWVMDAADAQVYQYLIPLLITSLGITLTEAGSIASASYFAAAIGGWLGGWLCDRFGRARILQLTILWFSVFSFLSGFAETYEQMLVIRILHGIGFGAEWAVGAVLLGEMINPKHRGKALGAVQAGAPIGSGIAALLAGPVAASFDPDIGWRVAFWVGLAPALLIFFIRRGSDDSPIYKEARDRQKAENTSTGLMAIFTPKMLGITLLASLLSLGVQGAAYSVANYLTTFMTAERGLAQSVAGYLVLINSIGGFFGCIVNSYISDILGRRTVFRLFGLGFLIMASVYLFGPWGANLWFLVPIGMIYGFFQFGMYASFGPYFTELFPTEMRGSGQAFAYNSGRAGAALFILGVPLVATVMPLSAAMATLGIVGIACALLPTLLLPETAGRALQSASELDRGSAST</sequence>
<dbReference type="InterPro" id="IPR011701">
    <property type="entry name" value="MFS"/>
</dbReference>
<evidence type="ECO:0000256" key="5">
    <source>
        <dbReference type="SAM" id="Phobius"/>
    </source>
</evidence>
<evidence type="ECO:0000256" key="1">
    <source>
        <dbReference type="ARBA" id="ARBA00004141"/>
    </source>
</evidence>
<reference evidence="7 8" key="1">
    <citation type="submission" date="2019-04" db="EMBL/GenBank/DDBJ databases">
        <title>Altererythrobacter aquimixticola sp. nov., isolated from sediment of junction between the ocean and a freshwater spring.</title>
        <authorList>
            <person name="Yoon J.-H."/>
        </authorList>
    </citation>
    <scope>NUCLEOTIDE SEQUENCE [LARGE SCALE GENOMIC DNA]</scope>
    <source>
        <strain evidence="7 8">SSKS-13</strain>
    </source>
</reference>
<accession>A0A4T3F6G7</accession>
<evidence type="ECO:0000259" key="6">
    <source>
        <dbReference type="PROSITE" id="PS50850"/>
    </source>
</evidence>
<evidence type="ECO:0000256" key="3">
    <source>
        <dbReference type="ARBA" id="ARBA00022989"/>
    </source>
</evidence>
<evidence type="ECO:0000256" key="2">
    <source>
        <dbReference type="ARBA" id="ARBA00022692"/>
    </source>
</evidence>
<dbReference type="PANTHER" id="PTHR23508:SF10">
    <property type="entry name" value="CARBOXYLIC ACID TRANSPORTER PROTEIN HOMOLOG"/>
    <property type="match status" value="1"/>
</dbReference>
<dbReference type="AlphaFoldDB" id="A0A4T3F6G7"/>
<gene>
    <name evidence="7" type="ORF">E5222_02945</name>
</gene>
<feature type="transmembrane region" description="Helical" evidence="5">
    <location>
        <begin position="356"/>
        <end position="376"/>
    </location>
</feature>
<evidence type="ECO:0000256" key="4">
    <source>
        <dbReference type="ARBA" id="ARBA00023136"/>
    </source>
</evidence>
<feature type="transmembrane region" description="Helical" evidence="5">
    <location>
        <begin position="316"/>
        <end position="335"/>
    </location>
</feature>
<dbReference type="Gene3D" id="1.20.1250.20">
    <property type="entry name" value="MFS general substrate transporter like domains"/>
    <property type="match status" value="2"/>
</dbReference>
<feature type="transmembrane region" description="Helical" evidence="5">
    <location>
        <begin position="291"/>
        <end position="310"/>
    </location>
</feature>
<name>A0A4T3F6G7_9SPHN</name>
<dbReference type="SUPFAM" id="SSF103473">
    <property type="entry name" value="MFS general substrate transporter"/>
    <property type="match status" value="1"/>
</dbReference>
<dbReference type="InterPro" id="IPR020846">
    <property type="entry name" value="MFS_dom"/>
</dbReference>
<dbReference type="EMBL" id="SSHH01000001">
    <property type="protein sequence ID" value="TIX52119.1"/>
    <property type="molecule type" value="Genomic_DNA"/>
</dbReference>
<keyword evidence="4 5" id="KW-0472">Membrane</keyword>
<feature type="transmembrane region" description="Helical" evidence="5">
    <location>
        <begin position="169"/>
        <end position="188"/>
    </location>
</feature>
<evidence type="ECO:0000313" key="8">
    <source>
        <dbReference type="Proteomes" id="UP000309389"/>
    </source>
</evidence>
<proteinExistence type="predicted"/>
<keyword evidence="2 5" id="KW-0812">Transmembrane</keyword>
<feature type="transmembrane region" description="Helical" evidence="5">
    <location>
        <begin position="139"/>
        <end position="163"/>
    </location>
</feature>
<feature type="transmembrane region" description="Helical" evidence="5">
    <location>
        <begin position="261"/>
        <end position="279"/>
    </location>
</feature>
<evidence type="ECO:0000313" key="7">
    <source>
        <dbReference type="EMBL" id="TIX52119.1"/>
    </source>
</evidence>
<comment type="subcellular location">
    <subcellularLocation>
        <location evidence="1">Membrane</location>
        <topology evidence="1">Multi-pass membrane protein</topology>
    </subcellularLocation>
</comment>
<feature type="transmembrane region" description="Helical" evidence="5">
    <location>
        <begin position="81"/>
        <end position="99"/>
    </location>
</feature>
<dbReference type="Pfam" id="PF07690">
    <property type="entry name" value="MFS_1"/>
    <property type="match status" value="1"/>
</dbReference>
<dbReference type="PROSITE" id="PS00217">
    <property type="entry name" value="SUGAR_TRANSPORT_2"/>
    <property type="match status" value="1"/>
</dbReference>
<dbReference type="InterPro" id="IPR036259">
    <property type="entry name" value="MFS_trans_sf"/>
</dbReference>
<dbReference type="GO" id="GO:0005886">
    <property type="term" value="C:plasma membrane"/>
    <property type="evidence" value="ECO:0007669"/>
    <property type="project" value="TreeGrafter"/>
</dbReference>
<dbReference type="InterPro" id="IPR005829">
    <property type="entry name" value="Sugar_transporter_CS"/>
</dbReference>
<dbReference type="OrthoDB" id="9784658at2"/>